<feature type="binding site" evidence="11">
    <location>
        <position position="268"/>
    </location>
    <ligand>
        <name>Zn(2+)</name>
        <dbReference type="ChEBI" id="CHEBI:29105"/>
        <label>2</label>
        <note>catalytic</note>
    </ligand>
</feature>
<comment type="caution">
    <text evidence="14">The sequence shown here is derived from an EMBL/GenBank/DDBJ whole genome shotgun (WGS) entry which is preliminary data.</text>
</comment>
<dbReference type="InterPro" id="IPR021190">
    <property type="entry name" value="Pept_M10A"/>
</dbReference>
<evidence type="ECO:0000256" key="7">
    <source>
        <dbReference type="ARBA" id="ARBA00023049"/>
    </source>
</evidence>
<evidence type="ECO:0000256" key="12">
    <source>
        <dbReference type="SAM" id="SignalP"/>
    </source>
</evidence>
<proteinExistence type="inferred from homology"/>
<evidence type="ECO:0000256" key="2">
    <source>
        <dbReference type="ARBA" id="ARBA00022670"/>
    </source>
</evidence>
<dbReference type="SUPFAM" id="SSF47090">
    <property type="entry name" value="PGBD-like"/>
    <property type="match status" value="1"/>
</dbReference>
<evidence type="ECO:0000256" key="10">
    <source>
        <dbReference type="PIRSR" id="PIRSR621190-1"/>
    </source>
</evidence>
<accession>A0AAW2V9T2</accession>
<feature type="binding site" evidence="11">
    <location>
        <position position="215"/>
    </location>
    <ligand>
        <name>Zn(2+)</name>
        <dbReference type="ChEBI" id="CHEBI:29105"/>
        <label>1</label>
    </ligand>
</feature>
<dbReference type="EMBL" id="JACGWJ010000004">
    <property type="protein sequence ID" value="KAL0425798.1"/>
    <property type="molecule type" value="Genomic_DNA"/>
</dbReference>
<feature type="binding site" evidence="11">
    <location>
        <position position="245"/>
    </location>
    <ligand>
        <name>Ca(2+)</name>
        <dbReference type="ChEBI" id="CHEBI:29108"/>
        <label>1</label>
    </ligand>
</feature>
<evidence type="ECO:0000256" key="6">
    <source>
        <dbReference type="ARBA" id="ARBA00022833"/>
    </source>
</evidence>
<feature type="binding site" evidence="11">
    <location>
        <position position="205"/>
    </location>
    <ligand>
        <name>Ca(2+)</name>
        <dbReference type="ChEBI" id="CHEBI:29108"/>
        <label>2</label>
    </ligand>
</feature>
<keyword evidence="11" id="KW-0106">Calcium</keyword>
<feature type="binding site" evidence="11">
    <location>
        <position position="278"/>
    </location>
    <ligand>
        <name>Zn(2+)</name>
        <dbReference type="ChEBI" id="CHEBI:29105"/>
        <label>2</label>
        <note>catalytic</note>
    </ligand>
</feature>
<dbReference type="InterPro" id="IPR036365">
    <property type="entry name" value="PGBD-like_sf"/>
</dbReference>
<feature type="binding site" evidence="11">
    <location>
        <position position="217"/>
    </location>
    <ligand>
        <name>Zn(2+)</name>
        <dbReference type="ChEBI" id="CHEBI:29105"/>
        <label>1</label>
    </ligand>
</feature>
<keyword evidence="4 12" id="KW-0732">Signal</keyword>
<keyword evidence="8" id="KW-0865">Zymogen</keyword>
<dbReference type="FunFam" id="3.40.390.10:FF:000018">
    <property type="entry name" value="Metalloendoproteinase 1"/>
    <property type="match status" value="1"/>
</dbReference>
<feature type="active site" evidence="10">
    <location>
        <position position="269"/>
    </location>
</feature>
<dbReference type="Pfam" id="PF00413">
    <property type="entry name" value="Peptidase_M10"/>
    <property type="match status" value="1"/>
</dbReference>
<evidence type="ECO:0000256" key="4">
    <source>
        <dbReference type="ARBA" id="ARBA00022729"/>
    </source>
</evidence>
<dbReference type="InterPro" id="IPR024079">
    <property type="entry name" value="MetalloPept_cat_dom_sf"/>
</dbReference>
<gene>
    <name evidence="14" type="ORF">Sradi_1114600</name>
</gene>
<dbReference type="InterPro" id="IPR001818">
    <property type="entry name" value="Pept_M10_metallopeptidase"/>
</dbReference>
<feature type="binding site" evidence="11">
    <location>
        <position position="223"/>
    </location>
    <ligand>
        <name>Ca(2+)</name>
        <dbReference type="ChEBI" id="CHEBI:29108"/>
        <label>3</label>
    </ligand>
</feature>
<keyword evidence="5" id="KW-0378">Hydrolase</keyword>
<feature type="binding site" evidence="11">
    <location>
        <position position="245"/>
    </location>
    <ligand>
        <name>Ca(2+)</name>
        <dbReference type="ChEBI" id="CHEBI:29108"/>
        <label>3</label>
    </ligand>
</feature>
<feature type="binding site" evidence="11">
    <location>
        <position position="272"/>
    </location>
    <ligand>
        <name>Zn(2+)</name>
        <dbReference type="ChEBI" id="CHEBI:29105"/>
        <label>2</label>
        <note>catalytic</note>
    </ligand>
</feature>
<dbReference type="InterPro" id="IPR033739">
    <property type="entry name" value="M10A_MMP"/>
</dbReference>
<feature type="binding site" evidence="11">
    <location>
        <position position="240"/>
    </location>
    <ligand>
        <name>Zn(2+)</name>
        <dbReference type="ChEBI" id="CHEBI:29105"/>
        <label>1</label>
    </ligand>
</feature>
<evidence type="ECO:0000256" key="9">
    <source>
        <dbReference type="ARBA" id="ARBA00023180"/>
    </source>
</evidence>
<dbReference type="InterPro" id="IPR002477">
    <property type="entry name" value="Peptidoglycan-bd-like"/>
</dbReference>
<dbReference type="GO" id="GO:0004222">
    <property type="term" value="F:metalloendopeptidase activity"/>
    <property type="evidence" value="ECO:0007669"/>
    <property type="project" value="InterPro"/>
</dbReference>
<feature type="signal peptide" evidence="12">
    <location>
        <begin position="1"/>
        <end position="22"/>
    </location>
</feature>
<reference evidence="14" key="2">
    <citation type="journal article" date="2024" name="Plant">
        <title>Genomic evolution and insights into agronomic trait innovations of Sesamum species.</title>
        <authorList>
            <person name="Miao H."/>
            <person name="Wang L."/>
            <person name="Qu L."/>
            <person name="Liu H."/>
            <person name="Sun Y."/>
            <person name="Le M."/>
            <person name="Wang Q."/>
            <person name="Wei S."/>
            <person name="Zheng Y."/>
            <person name="Lin W."/>
            <person name="Duan Y."/>
            <person name="Cao H."/>
            <person name="Xiong S."/>
            <person name="Wang X."/>
            <person name="Wei L."/>
            <person name="Li C."/>
            <person name="Ma Q."/>
            <person name="Ju M."/>
            <person name="Zhao R."/>
            <person name="Li G."/>
            <person name="Mu C."/>
            <person name="Tian Q."/>
            <person name="Mei H."/>
            <person name="Zhang T."/>
            <person name="Gao T."/>
            <person name="Zhang H."/>
        </authorList>
    </citation>
    <scope>NUCLEOTIDE SEQUENCE</scope>
    <source>
        <strain evidence="14">G02</strain>
    </source>
</reference>
<dbReference type="PANTHER" id="PTHR10201:SF321">
    <property type="entry name" value="METALLOENDOPROTEINASE 4-MMP"/>
    <property type="match status" value="1"/>
</dbReference>
<comment type="cofactor">
    <cofactor evidence="11">
        <name>Ca(2+)</name>
        <dbReference type="ChEBI" id="CHEBI:29108"/>
    </cofactor>
    <text evidence="11">Can bind about 5 Ca(2+) ions per subunit.</text>
</comment>
<evidence type="ECO:0000256" key="5">
    <source>
        <dbReference type="ARBA" id="ARBA00022801"/>
    </source>
</evidence>
<dbReference type="GO" id="GO:0030574">
    <property type="term" value="P:collagen catabolic process"/>
    <property type="evidence" value="ECO:0007669"/>
    <property type="project" value="TreeGrafter"/>
</dbReference>
<reference evidence="14" key="1">
    <citation type="submission" date="2020-06" db="EMBL/GenBank/DDBJ databases">
        <authorList>
            <person name="Li T."/>
            <person name="Hu X."/>
            <person name="Zhang T."/>
            <person name="Song X."/>
            <person name="Zhang H."/>
            <person name="Dai N."/>
            <person name="Sheng W."/>
            <person name="Hou X."/>
            <person name="Wei L."/>
        </authorList>
    </citation>
    <scope>NUCLEOTIDE SEQUENCE</scope>
    <source>
        <strain evidence="14">G02</strain>
        <tissue evidence="14">Leaf</tissue>
    </source>
</reference>
<keyword evidence="2" id="KW-0645">Protease</keyword>
<dbReference type="Gene3D" id="3.40.390.10">
    <property type="entry name" value="Collagenase (Catalytic Domain)"/>
    <property type="match status" value="1"/>
</dbReference>
<dbReference type="PRINTS" id="PR00138">
    <property type="entry name" value="MATRIXIN"/>
</dbReference>
<evidence type="ECO:0000256" key="8">
    <source>
        <dbReference type="ARBA" id="ARBA00023145"/>
    </source>
</evidence>
<keyword evidence="6 11" id="KW-0862">Zinc</keyword>
<evidence type="ECO:0000313" key="14">
    <source>
        <dbReference type="EMBL" id="KAL0425798.1"/>
    </source>
</evidence>
<name>A0AAW2V9T2_SESRA</name>
<dbReference type="AlphaFoldDB" id="A0AAW2V9T2"/>
<evidence type="ECO:0000256" key="3">
    <source>
        <dbReference type="ARBA" id="ARBA00022723"/>
    </source>
</evidence>
<keyword evidence="9" id="KW-0325">Glycoprotein</keyword>
<dbReference type="GO" id="GO:0008270">
    <property type="term" value="F:zinc ion binding"/>
    <property type="evidence" value="ECO:0007669"/>
    <property type="project" value="InterPro"/>
</dbReference>
<comment type="similarity">
    <text evidence="1">Belongs to the peptidase M10A family. Matrix metalloproteinases (MMPs) subfamily.</text>
</comment>
<dbReference type="Pfam" id="PF01471">
    <property type="entry name" value="PG_binding_1"/>
    <property type="match status" value="1"/>
</dbReference>
<feature type="binding site" description="in inhibited form" evidence="11">
    <location>
        <position position="126"/>
    </location>
    <ligand>
        <name>Zn(2+)</name>
        <dbReference type="ChEBI" id="CHEBI:29105"/>
        <label>2</label>
        <note>catalytic</note>
    </ligand>
</feature>
<dbReference type="SUPFAM" id="SSF55486">
    <property type="entry name" value="Metalloproteases ('zincins'), catalytic domain"/>
    <property type="match status" value="1"/>
</dbReference>
<feature type="binding site" evidence="11">
    <location>
        <position position="286"/>
    </location>
    <ligand>
        <name>Zn(2+)</name>
        <dbReference type="ChEBI" id="CHEBI:29105"/>
        <label>2</label>
        <note>catalytic</note>
    </ligand>
</feature>
<feature type="binding site" evidence="11">
    <location>
        <position position="242"/>
    </location>
    <ligand>
        <name>Ca(2+)</name>
        <dbReference type="ChEBI" id="CHEBI:29108"/>
        <label>3</label>
    </ligand>
</feature>
<keyword evidence="7" id="KW-0482">Metalloprotease</keyword>
<comment type="cofactor">
    <cofactor evidence="11">
        <name>Zn(2+)</name>
        <dbReference type="ChEBI" id="CHEBI:29105"/>
    </cofactor>
    <text evidence="11">Binds 2 Zn(2+) ions per subunit.</text>
</comment>
<organism evidence="14">
    <name type="scientific">Sesamum radiatum</name>
    <name type="common">Black benniseed</name>
    <dbReference type="NCBI Taxonomy" id="300843"/>
    <lineage>
        <taxon>Eukaryota</taxon>
        <taxon>Viridiplantae</taxon>
        <taxon>Streptophyta</taxon>
        <taxon>Embryophyta</taxon>
        <taxon>Tracheophyta</taxon>
        <taxon>Spermatophyta</taxon>
        <taxon>Magnoliopsida</taxon>
        <taxon>eudicotyledons</taxon>
        <taxon>Gunneridae</taxon>
        <taxon>Pentapetalae</taxon>
        <taxon>asterids</taxon>
        <taxon>lamiids</taxon>
        <taxon>Lamiales</taxon>
        <taxon>Pedaliaceae</taxon>
        <taxon>Sesamum</taxon>
    </lineage>
</organism>
<evidence type="ECO:0000256" key="1">
    <source>
        <dbReference type="ARBA" id="ARBA00009614"/>
    </source>
</evidence>
<feature type="binding site" evidence="11">
    <location>
        <position position="222"/>
    </location>
    <ligand>
        <name>Ca(2+)</name>
        <dbReference type="ChEBI" id="CHEBI:29108"/>
        <label>3</label>
    </ligand>
</feature>
<keyword evidence="3 11" id="KW-0479">Metal-binding</keyword>
<dbReference type="GO" id="GO:0006508">
    <property type="term" value="P:proteolysis"/>
    <property type="evidence" value="ECO:0007669"/>
    <property type="project" value="UniProtKB-KW"/>
</dbReference>
<evidence type="ECO:0000259" key="13">
    <source>
        <dbReference type="SMART" id="SM00235"/>
    </source>
</evidence>
<feature type="chain" id="PRO_5043498157" evidence="12">
    <location>
        <begin position="23"/>
        <end position="358"/>
    </location>
</feature>
<dbReference type="GO" id="GO:0031012">
    <property type="term" value="C:extracellular matrix"/>
    <property type="evidence" value="ECO:0007669"/>
    <property type="project" value="InterPro"/>
</dbReference>
<sequence length="358" mass="40248">MFSFFPCFFLLSLLSSSPSIHATPPPIYTINPTNTPSLSKINKSYTWQEFDKFQDASKGSLVNGISKLKQYFRNFGYLEREDVSNATDVFNTDLELAVARYQQKLRLPVTGKLDSHTLSELMLPRCGVPDDRRTMHTMGNYVYFTGRPRWGRNIPMTLTYAFSPKNMITSLSMEDLRGAFQRAFSHWASVIPVKFVESDDYGFADIKIGFYYGDHGDGEAFDGVLGVLAHAFSPESGRFHLDAAETWAVDFPTEKADTAVDLESVATHEIGHLLGLAHTDVREAVMYPSLKPREKKVELKVDDIKGVQALYGSNPNFSFRAFSESDMSSNGGLGWRVVGGEDIIRVNCMLMFVLWLCM</sequence>
<feature type="domain" description="Peptidase metallopeptidase" evidence="13">
    <location>
        <begin position="146"/>
        <end position="313"/>
    </location>
</feature>
<dbReference type="InterPro" id="IPR006026">
    <property type="entry name" value="Peptidase_Metallo"/>
</dbReference>
<dbReference type="GO" id="GO:0030198">
    <property type="term" value="P:extracellular matrix organization"/>
    <property type="evidence" value="ECO:0007669"/>
    <property type="project" value="TreeGrafter"/>
</dbReference>
<evidence type="ECO:0000256" key="11">
    <source>
        <dbReference type="PIRSR" id="PIRSR621190-2"/>
    </source>
</evidence>
<dbReference type="PANTHER" id="PTHR10201">
    <property type="entry name" value="MATRIX METALLOPROTEINASE"/>
    <property type="match status" value="1"/>
</dbReference>
<dbReference type="CDD" id="cd04278">
    <property type="entry name" value="ZnMc_MMP"/>
    <property type="match status" value="1"/>
</dbReference>
<feature type="binding site" evidence="11">
    <location>
        <position position="230"/>
    </location>
    <ligand>
        <name>Zn(2+)</name>
        <dbReference type="ChEBI" id="CHEBI:29105"/>
        <label>1</label>
    </ligand>
</feature>
<protein>
    <submittedName>
        <fullName evidence="14">Metalloendoproteinase 4-MMP</fullName>
    </submittedName>
</protein>
<dbReference type="SMART" id="SM00235">
    <property type="entry name" value="ZnMc"/>
    <property type="match status" value="1"/>
</dbReference>